<accession>A0A1M4SNK9</accession>
<dbReference type="EMBL" id="FQTY01000001">
    <property type="protein sequence ID" value="SHE33823.1"/>
    <property type="molecule type" value="Genomic_DNA"/>
</dbReference>
<organism evidence="2 3">
    <name type="scientific">Tissierella praeacuta DSM 18095</name>
    <dbReference type="NCBI Taxonomy" id="1123404"/>
    <lineage>
        <taxon>Bacteria</taxon>
        <taxon>Bacillati</taxon>
        <taxon>Bacillota</taxon>
        <taxon>Tissierellia</taxon>
        <taxon>Tissierellales</taxon>
        <taxon>Tissierellaceae</taxon>
        <taxon>Tissierella</taxon>
    </lineage>
</organism>
<keyword evidence="1" id="KW-0812">Transmembrane</keyword>
<keyword evidence="1" id="KW-0472">Membrane</keyword>
<feature type="transmembrane region" description="Helical" evidence="1">
    <location>
        <begin position="62"/>
        <end position="82"/>
    </location>
</feature>
<feature type="transmembrane region" description="Helical" evidence="1">
    <location>
        <begin position="125"/>
        <end position="148"/>
    </location>
</feature>
<feature type="transmembrane region" description="Helical" evidence="1">
    <location>
        <begin position="36"/>
        <end position="55"/>
    </location>
</feature>
<feature type="transmembrane region" description="Helical" evidence="1">
    <location>
        <begin position="94"/>
        <end position="113"/>
    </location>
</feature>
<gene>
    <name evidence="2" type="ORF">SAMN02745784_00413</name>
</gene>
<reference evidence="3" key="1">
    <citation type="submission" date="2016-11" db="EMBL/GenBank/DDBJ databases">
        <authorList>
            <person name="Varghese N."/>
            <person name="Submissions S."/>
        </authorList>
    </citation>
    <scope>NUCLEOTIDE SEQUENCE [LARGE SCALE GENOMIC DNA]</scope>
    <source>
        <strain evidence="3">DSM 18095</strain>
    </source>
</reference>
<dbReference type="Proteomes" id="UP000184114">
    <property type="component" value="Unassembled WGS sequence"/>
</dbReference>
<dbReference type="AlphaFoldDB" id="A0A1M4SNK9"/>
<dbReference type="STRING" id="1123404.SAMN02745784_00413"/>
<dbReference type="RefSeq" id="WP_072972522.1">
    <property type="nucleotide sequence ID" value="NZ_FQTY01000001.1"/>
</dbReference>
<keyword evidence="3" id="KW-1185">Reference proteome</keyword>
<sequence>MSIFSREMIKTFAVLLLVGFIMVVGINIGYKTNIIILFKGVLILTAISVVGYILAKVIPIKFPAVGWVAIIGIVLSIPDFLPINNMILKSVEDIPFIATATPSLAFAGIAVGKDWEAFKKIGWKGIVVSLLVLTGTLVGSALMAEFILRALGKI</sequence>
<feature type="transmembrane region" description="Helical" evidence="1">
    <location>
        <begin position="12"/>
        <end position="30"/>
    </location>
</feature>
<keyword evidence="1" id="KW-1133">Transmembrane helix</keyword>
<name>A0A1M4SNK9_9FIRM</name>
<protein>
    <submittedName>
        <fullName evidence="2">Uncharacterized protein</fullName>
    </submittedName>
</protein>
<evidence type="ECO:0000256" key="1">
    <source>
        <dbReference type="SAM" id="Phobius"/>
    </source>
</evidence>
<evidence type="ECO:0000313" key="2">
    <source>
        <dbReference type="EMBL" id="SHE33823.1"/>
    </source>
</evidence>
<dbReference type="GeneID" id="90995103"/>
<evidence type="ECO:0000313" key="3">
    <source>
        <dbReference type="Proteomes" id="UP000184114"/>
    </source>
</evidence>
<proteinExistence type="predicted"/>